<dbReference type="EMBL" id="LHXO01000058">
    <property type="protein sequence ID" value="KXA94438.1"/>
    <property type="molecule type" value="Genomic_DNA"/>
</dbReference>
<keyword evidence="2" id="KW-1185">Reference proteome</keyword>
<evidence type="ECO:0000313" key="1">
    <source>
        <dbReference type="EMBL" id="KXA94438.1"/>
    </source>
</evidence>
<dbReference type="AlphaFoldDB" id="A0A133UJR0"/>
<comment type="caution">
    <text evidence="1">The sequence shown here is derived from an EMBL/GenBank/DDBJ whole genome shotgun (WGS) entry which is preliminary data.</text>
</comment>
<name>A0A133UJR0_9EURY</name>
<proteinExistence type="predicted"/>
<sequence length="168" mass="18547">MGSSEGRKLEAGLESSSPPKFVRNMAVRVKVRIKPLKGGRGEFESSALVNSGFETEGAEIAMPPDATREIELWPDLPQEATVEQYSSAGGGKVNVHLVEECLEVQVITEDKRSDPTIADMIVLEGEDEILIGDKLASKQGIVIEDPGEGIWRFKDERKERNTESAEYW</sequence>
<protein>
    <submittedName>
        <fullName evidence="1">Uncharacterized protein</fullName>
    </submittedName>
</protein>
<accession>A0A133UJR0</accession>
<gene>
    <name evidence="1" type="ORF">AKJ65_04430</name>
</gene>
<dbReference type="Proteomes" id="UP000070284">
    <property type="component" value="Unassembled WGS sequence"/>
</dbReference>
<reference evidence="1 2" key="1">
    <citation type="journal article" date="2016" name="Sci. Rep.">
        <title>Metabolic traits of an uncultured archaeal lineage -MSBL1- from brine pools of the Red Sea.</title>
        <authorList>
            <person name="Mwirichia R."/>
            <person name="Alam I."/>
            <person name="Rashid M."/>
            <person name="Vinu M."/>
            <person name="Ba-Alawi W."/>
            <person name="Anthony Kamau A."/>
            <person name="Kamanda Ngugi D."/>
            <person name="Goker M."/>
            <person name="Klenk H.P."/>
            <person name="Bajic V."/>
            <person name="Stingl U."/>
        </authorList>
    </citation>
    <scope>NUCLEOTIDE SEQUENCE [LARGE SCALE GENOMIC DNA]</scope>
    <source>
        <strain evidence="1">SCGC-AAA259E19</strain>
    </source>
</reference>
<evidence type="ECO:0000313" key="2">
    <source>
        <dbReference type="Proteomes" id="UP000070284"/>
    </source>
</evidence>
<organism evidence="1 2">
    <name type="scientific">candidate division MSBL1 archaeon SCGC-AAA259E19</name>
    <dbReference type="NCBI Taxonomy" id="1698264"/>
    <lineage>
        <taxon>Archaea</taxon>
        <taxon>Methanobacteriati</taxon>
        <taxon>Methanobacteriota</taxon>
        <taxon>candidate division MSBL1</taxon>
    </lineage>
</organism>